<name>A0A0E2EI19_TREDN</name>
<dbReference type="PANTHER" id="PTHR30399">
    <property type="entry name" value="UNCHARACTERIZED PROTEIN YGJP"/>
    <property type="match status" value="1"/>
</dbReference>
<dbReference type="EMBL" id="AGDV01000010">
    <property type="protein sequence ID" value="EMB33844.1"/>
    <property type="molecule type" value="Genomic_DNA"/>
</dbReference>
<protein>
    <recommendedName>
        <fullName evidence="1">YgjP-like metallopeptidase domain-containing protein</fullName>
    </recommendedName>
</protein>
<organism evidence="2">
    <name type="scientific">Treponema denticola H-22</name>
    <dbReference type="NCBI Taxonomy" id="999432"/>
    <lineage>
        <taxon>Bacteria</taxon>
        <taxon>Pseudomonadati</taxon>
        <taxon>Spirochaetota</taxon>
        <taxon>Spirochaetia</taxon>
        <taxon>Spirochaetales</taxon>
        <taxon>Treponemataceae</taxon>
        <taxon>Treponema</taxon>
    </lineage>
</organism>
<dbReference type="AlphaFoldDB" id="A0A0E2EI19"/>
<accession>A0A0E2EI19</accession>
<dbReference type="RefSeq" id="WP_002673752.1">
    <property type="nucleotide sequence ID" value="NZ_CM001795.1"/>
</dbReference>
<proteinExistence type="predicted"/>
<dbReference type="Pfam" id="PF01863">
    <property type="entry name" value="YgjP-like"/>
    <property type="match status" value="1"/>
</dbReference>
<dbReference type="PATRIC" id="fig|999432.5.peg.1274"/>
<reference evidence="2" key="1">
    <citation type="submission" date="2012-01" db="EMBL/GenBank/DDBJ databases">
        <title>The Genome Sequence of Treponema denticola H-22.</title>
        <authorList>
            <consortium name="The Broad Institute Genome Sequencing Platform"/>
            <person name="Earl A."/>
            <person name="Ward D."/>
            <person name="Feldgarden M."/>
            <person name="Gevers D."/>
            <person name="Blanton J.M."/>
            <person name="Fenno C.J."/>
            <person name="Baranova O.V."/>
            <person name="Mathney J."/>
            <person name="Dewhirst F.E."/>
            <person name="Izard J."/>
            <person name="Young S.K."/>
            <person name="Zeng Q."/>
            <person name="Gargeya S."/>
            <person name="Fitzgerald M."/>
            <person name="Haas B."/>
            <person name="Abouelleil A."/>
            <person name="Alvarado L."/>
            <person name="Arachchi H.M."/>
            <person name="Berlin A."/>
            <person name="Chapman S.B."/>
            <person name="Gearin G."/>
            <person name="Goldberg J."/>
            <person name="Griggs A."/>
            <person name="Gujja S."/>
            <person name="Hansen M."/>
            <person name="Heiman D."/>
            <person name="Howarth C."/>
            <person name="Larimer J."/>
            <person name="Lui A."/>
            <person name="MacDonald P.J.P."/>
            <person name="McCowen C."/>
            <person name="Montmayeur A."/>
            <person name="Murphy C."/>
            <person name="Neiman D."/>
            <person name="Pearson M."/>
            <person name="Priest M."/>
            <person name="Roberts A."/>
            <person name="Saif S."/>
            <person name="Shea T."/>
            <person name="Sisk P."/>
            <person name="Stolte C."/>
            <person name="Sykes S."/>
            <person name="Wortman J."/>
            <person name="Nusbaum C."/>
            <person name="Birren B."/>
        </authorList>
    </citation>
    <scope>NUCLEOTIDE SEQUENCE [LARGE SCALE GENOMIC DNA]</scope>
    <source>
        <strain evidence="2">H-22</strain>
    </source>
</reference>
<dbReference type="InterPro" id="IPR053136">
    <property type="entry name" value="UTP_pyrophosphatase-like"/>
</dbReference>
<dbReference type="Proteomes" id="UP000011705">
    <property type="component" value="Chromosome"/>
</dbReference>
<evidence type="ECO:0000313" key="2">
    <source>
        <dbReference type="EMBL" id="EMB33844.1"/>
    </source>
</evidence>
<sequence length="231" mass="27117">MIIKIEGVEIEWAESKGRKLRLTISPKTALPCIHVPKNYSQSKALDFVKENIAWIKKHQARIEEKIFKKNVKASLKDGSTVSLWGVDYKIKILRAKKNASVAVDDDFIYLKEPFGADPKKRPSILNRLYKKELELYVEEILPFWEDKIKESASEIKYRDMKSKWGSCNSYTGIITLNTKLAALPCECAEMVLVHEFVHFKERLHNDRFKRYMTKYLPDWKERVKLLNSEDY</sequence>
<feature type="domain" description="YgjP-like metallopeptidase" evidence="1">
    <location>
        <begin position="18"/>
        <end position="228"/>
    </location>
</feature>
<dbReference type="InterPro" id="IPR002725">
    <property type="entry name" value="YgjP-like_metallopeptidase"/>
</dbReference>
<dbReference type="CDD" id="cd07344">
    <property type="entry name" value="M48_yhfN_like"/>
    <property type="match status" value="1"/>
</dbReference>
<dbReference type="HOGENOM" id="CLU_065947_1_0_12"/>
<evidence type="ECO:0000259" key="1">
    <source>
        <dbReference type="Pfam" id="PF01863"/>
    </source>
</evidence>
<dbReference type="PANTHER" id="PTHR30399:SF1">
    <property type="entry name" value="UTP PYROPHOSPHATASE"/>
    <property type="match status" value="1"/>
</dbReference>
<comment type="caution">
    <text evidence="2">The sequence shown here is derived from an EMBL/GenBank/DDBJ whole genome shotgun (WGS) entry which is preliminary data.</text>
</comment>
<dbReference type="Gene3D" id="3.30.2010.10">
    <property type="entry name" value="Metalloproteases ('zincins'), catalytic domain"/>
    <property type="match status" value="1"/>
</dbReference>
<gene>
    <name evidence="2" type="ORF">HMPREF9726_01224</name>
</gene>